<evidence type="ECO:0000256" key="1">
    <source>
        <dbReference type="SAM" id="MobiDB-lite"/>
    </source>
</evidence>
<dbReference type="Proteomes" id="UP000625711">
    <property type="component" value="Unassembled WGS sequence"/>
</dbReference>
<proteinExistence type="predicted"/>
<gene>
    <name evidence="2" type="ORF">GWI33_011105</name>
</gene>
<organism evidence="2 3">
    <name type="scientific">Rhynchophorus ferrugineus</name>
    <name type="common">Red palm weevil</name>
    <name type="synonym">Curculio ferrugineus</name>
    <dbReference type="NCBI Taxonomy" id="354439"/>
    <lineage>
        <taxon>Eukaryota</taxon>
        <taxon>Metazoa</taxon>
        <taxon>Ecdysozoa</taxon>
        <taxon>Arthropoda</taxon>
        <taxon>Hexapoda</taxon>
        <taxon>Insecta</taxon>
        <taxon>Pterygota</taxon>
        <taxon>Neoptera</taxon>
        <taxon>Endopterygota</taxon>
        <taxon>Coleoptera</taxon>
        <taxon>Polyphaga</taxon>
        <taxon>Cucujiformia</taxon>
        <taxon>Curculionidae</taxon>
        <taxon>Dryophthorinae</taxon>
        <taxon>Rhynchophorus</taxon>
    </lineage>
</organism>
<evidence type="ECO:0000313" key="2">
    <source>
        <dbReference type="EMBL" id="KAF7285312.1"/>
    </source>
</evidence>
<name>A0A834J1P0_RHYFE</name>
<reference evidence="2" key="1">
    <citation type="submission" date="2020-08" db="EMBL/GenBank/DDBJ databases">
        <title>Genome sequencing and assembly of the red palm weevil Rhynchophorus ferrugineus.</title>
        <authorList>
            <person name="Dias G.B."/>
            <person name="Bergman C.M."/>
            <person name="Manee M."/>
        </authorList>
    </citation>
    <scope>NUCLEOTIDE SEQUENCE</scope>
    <source>
        <strain evidence="2">AA-2017</strain>
        <tissue evidence="2">Whole larva</tissue>
    </source>
</reference>
<accession>A0A834J1P0</accession>
<protein>
    <submittedName>
        <fullName evidence="2">Uncharacterized protein</fullName>
    </submittedName>
</protein>
<keyword evidence="3" id="KW-1185">Reference proteome</keyword>
<evidence type="ECO:0000313" key="3">
    <source>
        <dbReference type="Proteomes" id="UP000625711"/>
    </source>
</evidence>
<sequence>MLLSTTHHRRIPTETFLGRHVKNKTEKKTLRYSTPLVLRQGSSRNTPFLEAEGYRPTVRTPLKPRASLRPPSSLAARSRRSPDPTSHVQYTRIARAGPATVPSSGGAHARPPQSIETRRGGQRAVLIGREGGAIRRVITLDRDGEGGGGGVGRPKRLV</sequence>
<dbReference type="AlphaFoldDB" id="A0A834J1P0"/>
<feature type="region of interest" description="Disordered" evidence="1">
    <location>
        <begin position="55"/>
        <end position="120"/>
    </location>
</feature>
<feature type="compositionally biased region" description="Low complexity" evidence="1">
    <location>
        <begin position="61"/>
        <end position="76"/>
    </location>
</feature>
<dbReference type="EMBL" id="JAACXV010000057">
    <property type="protein sequence ID" value="KAF7285312.1"/>
    <property type="molecule type" value="Genomic_DNA"/>
</dbReference>
<comment type="caution">
    <text evidence="2">The sequence shown here is derived from an EMBL/GenBank/DDBJ whole genome shotgun (WGS) entry which is preliminary data.</text>
</comment>